<dbReference type="Pfam" id="PF07714">
    <property type="entry name" value="PK_Tyr_Ser-Thr"/>
    <property type="match status" value="2"/>
</dbReference>
<evidence type="ECO:0000259" key="24">
    <source>
        <dbReference type="PROSITE" id="PS50948"/>
    </source>
</evidence>
<dbReference type="Gene3D" id="3.30.200.20">
    <property type="entry name" value="Phosphorylase Kinase, domain 1"/>
    <property type="match status" value="2"/>
</dbReference>
<keyword evidence="9" id="KW-0418">Kinase</keyword>
<dbReference type="InterPro" id="IPR036426">
    <property type="entry name" value="Bulb-type_lectin_dom_sf"/>
</dbReference>
<evidence type="ECO:0000256" key="15">
    <source>
        <dbReference type="ARBA" id="ARBA00047899"/>
    </source>
</evidence>
<keyword evidence="3" id="KW-1003">Cell membrane</keyword>
<evidence type="ECO:0000256" key="8">
    <source>
        <dbReference type="ARBA" id="ARBA00022741"/>
    </source>
</evidence>
<keyword evidence="14" id="KW-0325">Glycoprotein</keyword>
<dbReference type="InterPro" id="IPR001245">
    <property type="entry name" value="Ser-Thr/Tyr_kinase_cat_dom"/>
</dbReference>
<evidence type="ECO:0000256" key="14">
    <source>
        <dbReference type="ARBA" id="ARBA00023180"/>
    </source>
</evidence>
<keyword evidence="8 18" id="KW-0547">Nucleotide-binding</keyword>
<evidence type="ECO:0000256" key="7">
    <source>
        <dbReference type="ARBA" id="ARBA00022729"/>
    </source>
</evidence>
<protein>
    <recommendedName>
        <fullName evidence="2">non-specific serine/threonine protein kinase</fullName>
        <ecNumber evidence="2">2.7.11.1</ecNumber>
    </recommendedName>
</protein>
<feature type="region of interest" description="Disordered" evidence="19">
    <location>
        <begin position="410"/>
        <end position="430"/>
    </location>
</feature>
<dbReference type="InterPro" id="IPR000742">
    <property type="entry name" value="EGF"/>
</dbReference>
<keyword evidence="12 20" id="KW-0472">Membrane</keyword>
<keyword evidence="7" id="KW-0732">Signal</keyword>
<reference evidence="26" key="2">
    <citation type="submission" date="2025-08" db="UniProtKB">
        <authorList>
            <consortium name="RefSeq"/>
        </authorList>
    </citation>
    <scope>IDENTIFICATION</scope>
    <source>
        <tissue evidence="26">Leaf</tissue>
    </source>
</reference>
<dbReference type="InterPro" id="IPR008271">
    <property type="entry name" value="Ser/Thr_kinase_AS"/>
</dbReference>
<dbReference type="Pfam" id="PF01453">
    <property type="entry name" value="B_lectin"/>
    <property type="match status" value="1"/>
</dbReference>
<keyword evidence="17" id="KW-0245">EGF-like domain</keyword>
<dbReference type="InterPro" id="IPR000858">
    <property type="entry name" value="S_locus_glycoprot_dom"/>
</dbReference>
<dbReference type="InterPro" id="IPR017441">
    <property type="entry name" value="Protein_kinase_ATP_BS"/>
</dbReference>
<dbReference type="PROSITE" id="PS50927">
    <property type="entry name" value="BULB_LECTIN"/>
    <property type="match status" value="1"/>
</dbReference>
<dbReference type="PROSITE" id="PS50948">
    <property type="entry name" value="PAN"/>
    <property type="match status" value="2"/>
</dbReference>
<keyword evidence="6 20" id="KW-0812">Transmembrane</keyword>
<dbReference type="InterPro" id="IPR001480">
    <property type="entry name" value="Bulb-type_lectin_dom"/>
</dbReference>
<dbReference type="CDD" id="cd14066">
    <property type="entry name" value="STKc_IRAK"/>
    <property type="match status" value="2"/>
</dbReference>
<evidence type="ECO:0000256" key="17">
    <source>
        <dbReference type="PROSITE-ProRule" id="PRU00076"/>
    </source>
</evidence>
<dbReference type="Pfam" id="PF00954">
    <property type="entry name" value="S_locus_glycop"/>
    <property type="match status" value="1"/>
</dbReference>
<feature type="transmembrane region" description="Helical" evidence="20">
    <location>
        <begin position="905"/>
        <end position="929"/>
    </location>
</feature>
<keyword evidence="10 18" id="KW-0067">ATP-binding</keyword>
<dbReference type="CDD" id="cd01098">
    <property type="entry name" value="PAN_AP_plant"/>
    <property type="match status" value="2"/>
</dbReference>
<comment type="catalytic activity">
    <reaction evidence="16">
        <text>L-seryl-[protein] + ATP = O-phospho-L-seryl-[protein] + ADP + H(+)</text>
        <dbReference type="Rhea" id="RHEA:17989"/>
        <dbReference type="Rhea" id="RHEA-COMP:9863"/>
        <dbReference type="Rhea" id="RHEA-COMP:11604"/>
        <dbReference type="ChEBI" id="CHEBI:15378"/>
        <dbReference type="ChEBI" id="CHEBI:29999"/>
        <dbReference type="ChEBI" id="CHEBI:30616"/>
        <dbReference type="ChEBI" id="CHEBI:83421"/>
        <dbReference type="ChEBI" id="CHEBI:456216"/>
        <dbReference type="EC" id="2.7.11.1"/>
    </reaction>
</comment>
<evidence type="ECO:0000256" key="5">
    <source>
        <dbReference type="ARBA" id="ARBA00022679"/>
    </source>
</evidence>
<dbReference type="PROSITE" id="PS00108">
    <property type="entry name" value="PROTEIN_KINASE_ST"/>
    <property type="match status" value="2"/>
</dbReference>
<dbReference type="PROSITE" id="PS50026">
    <property type="entry name" value="EGF_3"/>
    <property type="match status" value="1"/>
</dbReference>
<evidence type="ECO:0000256" key="10">
    <source>
        <dbReference type="ARBA" id="ARBA00022840"/>
    </source>
</evidence>
<evidence type="ECO:0000256" key="16">
    <source>
        <dbReference type="ARBA" id="ARBA00048679"/>
    </source>
</evidence>
<feature type="transmembrane region" description="Helical" evidence="20">
    <location>
        <begin position="472"/>
        <end position="491"/>
    </location>
</feature>
<evidence type="ECO:0000313" key="25">
    <source>
        <dbReference type="Proteomes" id="UP000827889"/>
    </source>
</evidence>
<dbReference type="Gene3D" id="2.90.10.10">
    <property type="entry name" value="Bulb-type lectin domain"/>
    <property type="match status" value="1"/>
</dbReference>
<dbReference type="Pfam" id="PF08276">
    <property type="entry name" value="PAN_2"/>
    <property type="match status" value="2"/>
</dbReference>
<accession>A0ABM3H3H0</accession>
<evidence type="ECO:0000259" key="21">
    <source>
        <dbReference type="PROSITE" id="PS50011"/>
    </source>
</evidence>
<dbReference type="Pfam" id="PF11883">
    <property type="entry name" value="DUF3403"/>
    <property type="match status" value="1"/>
</dbReference>
<comment type="catalytic activity">
    <reaction evidence="15">
        <text>L-threonyl-[protein] + ATP = O-phospho-L-threonyl-[protein] + ADP + H(+)</text>
        <dbReference type="Rhea" id="RHEA:46608"/>
        <dbReference type="Rhea" id="RHEA-COMP:11060"/>
        <dbReference type="Rhea" id="RHEA-COMP:11605"/>
        <dbReference type="ChEBI" id="CHEBI:15378"/>
        <dbReference type="ChEBI" id="CHEBI:30013"/>
        <dbReference type="ChEBI" id="CHEBI:30616"/>
        <dbReference type="ChEBI" id="CHEBI:61977"/>
        <dbReference type="ChEBI" id="CHEBI:456216"/>
        <dbReference type="EC" id="2.7.11.1"/>
    </reaction>
</comment>
<feature type="transmembrane region" description="Helical" evidence="20">
    <location>
        <begin position="74"/>
        <end position="98"/>
    </location>
</feature>
<feature type="domain" description="Bulb-type lectin" evidence="23">
    <location>
        <begin position="491"/>
        <end position="611"/>
    </location>
</feature>
<dbReference type="InterPro" id="IPR003609">
    <property type="entry name" value="Pan_app"/>
</dbReference>
<dbReference type="PROSITE" id="PS50011">
    <property type="entry name" value="PROTEIN_KINASE_DOM"/>
    <property type="match status" value="2"/>
</dbReference>
<gene>
    <name evidence="26" type="primary">LOC115732326</name>
</gene>
<evidence type="ECO:0000256" key="11">
    <source>
        <dbReference type="ARBA" id="ARBA00022989"/>
    </source>
</evidence>
<evidence type="ECO:0000256" key="2">
    <source>
        <dbReference type="ARBA" id="ARBA00012513"/>
    </source>
</evidence>
<reference evidence="25" key="1">
    <citation type="submission" date="2025-05" db="UniProtKB">
        <authorList>
            <consortium name="RefSeq"/>
        </authorList>
    </citation>
    <scope>NUCLEOTIDE SEQUENCE [LARGE SCALE GENOMIC DNA]</scope>
</reference>
<dbReference type="SMART" id="SM00220">
    <property type="entry name" value="S_TKc"/>
    <property type="match status" value="2"/>
</dbReference>
<evidence type="ECO:0000256" key="4">
    <source>
        <dbReference type="ARBA" id="ARBA00022527"/>
    </source>
</evidence>
<dbReference type="Gene3D" id="1.10.510.10">
    <property type="entry name" value="Transferase(Phosphotransferase) domain 1"/>
    <property type="match status" value="2"/>
</dbReference>
<evidence type="ECO:0000256" key="6">
    <source>
        <dbReference type="ARBA" id="ARBA00022692"/>
    </source>
</evidence>
<dbReference type="PANTHER" id="PTHR27002">
    <property type="entry name" value="RECEPTOR-LIKE SERINE/THREONINE-PROTEIN KINASE SD1-8"/>
    <property type="match status" value="1"/>
</dbReference>
<organism evidence="25 26">
    <name type="scientific">Rhodamnia argentea</name>
    <dbReference type="NCBI Taxonomy" id="178133"/>
    <lineage>
        <taxon>Eukaryota</taxon>
        <taxon>Viridiplantae</taxon>
        <taxon>Streptophyta</taxon>
        <taxon>Embryophyta</taxon>
        <taxon>Tracheophyta</taxon>
        <taxon>Spermatophyta</taxon>
        <taxon>Magnoliopsida</taxon>
        <taxon>eudicotyledons</taxon>
        <taxon>Gunneridae</taxon>
        <taxon>Pentapetalae</taxon>
        <taxon>rosids</taxon>
        <taxon>malvids</taxon>
        <taxon>Myrtales</taxon>
        <taxon>Myrtaceae</taxon>
        <taxon>Myrtoideae</taxon>
        <taxon>Myrteae</taxon>
        <taxon>Australasian group</taxon>
        <taxon>Rhodamnia</taxon>
    </lineage>
</organism>
<sequence>MSLKECKVECLKNCSCTAFANSDVRGGGSGCLMWFAELIDVWDFEDASYEQDLYIYLSESELDSFRNPTKKRKLVATAVASAISGLLLLGITLGITIWKRGMKIGGLRNDIDLPLFDLDTITVATDNFSPRNLLGPGGFGSVYKGNLSTDQEIAVKRLSKNSGQGREEFMNEVASIAGLQQKNLVGLLGCCIEKEERMLIYEYMANKRLDNFIFDCNRPFSLEWEKRYDIVIGIGRGLLYLHQDSKLQVIHRDLKTSNILLDANLIPKISDFGLARIFAGDKKEARTKRIIGTYGYMSPEYVIGGKFSVKSDVFSFGMLLLETVSGKRNRGFCHPSHHHNLLGHAWLLWNEGKALELMDDSLPDSYIEFQGERSIHVGLLCVQKFPGDRPTMSSVVFMLTNQEAILPQPKQPGFFMERSPTSSGRDRENSIHLEEHSSVSSMSMAQFLHMQKIHWRGMTGPGFNKMQAPFSTCFYCSIIFVSFVGGLSFGADSLSSDQSMKDGETLVSSGQSFELGFFSPGSSKKRYLGIWYKITPETVVWVANGDYPLTNSSGVLTFGHEGNLALLNQSKGVVWSSNSSGVLTNPVARLLESGNLVLWDNISSNPGDAYSWQSFDYPCDTLLSGMKLGLNLRTGFKWYLTAWKNVDDPSPSDYTSGLDDQGLPQVVILRNGSTRTYRSGVWNGVEFSGLSVAVNSISKQMLVDNQTDVYFAYQALDDGIITRVSLNESGSLQRLVRKKESATWIVMYTIPNDPCDNYALCGANGFCRSKSYSRCQCLQGFIPKSPEEWQMFYFSGGCMRKVPVNCSKGEGFFKLSWVKLPDLVDYSLNKSMSLEECKVECLKNCSCTAFANSDVRGGGSGCLMWFAELIDVSDFEDASYEQDLYIRLSASELDSLRAPTKKRKLVATAVASAISGLLLLGITLGITIWKRGKKIGGKTVCSRIMNQFISLNYIRSTEGNDCVSSWRNDIDLPLFGLNTITVATNNFSQRNLIGAGGFGSVYKGNLSTDQEIAVKRLSKDSGQGLEEFSNEVALIARLQHRNLVSLLGCCVDGDERMLIYEYMPNKSLNNFIFDHDNRILLAWDRRFEIIIGIARGILYLHQDSKLQVVHRDLKTSNILLDANLNPKISDFGLARIFGGDKKEARTRRIIGTYGYMSPEYAFDGKFSVKSDVFSFGVLLMEIVSGKRNRGFYHPSHHHSLLGHAWLLWNERRALELMDDSLADSSIISQVERCIHVGLLCVQKFPGDRPTMSSVVFMLANEEAKLPHPKPPGFFMERSPTNSGATSPRELHTDNLVTITMPEGR</sequence>
<dbReference type="PANTHER" id="PTHR27002:SF214">
    <property type="entry name" value="RECEPTOR-LIKE SERINE_THREONINE-PROTEIN KINASE"/>
    <property type="match status" value="1"/>
</dbReference>
<keyword evidence="5" id="KW-0808">Transferase</keyword>
<keyword evidence="4" id="KW-0723">Serine/threonine-protein kinase</keyword>
<comment type="caution">
    <text evidence="17">Lacks conserved residue(s) required for the propagation of feature annotation.</text>
</comment>
<dbReference type="InterPro" id="IPR000719">
    <property type="entry name" value="Prot_kinase_dom"/>
</dbReference>
<dbReference type="EC" id="2.7.11.1" evidence="2"/>
<proteinExistence type="predicted"/>
<feature type="domain" description="EGF-like" evidence="22">
    <location>
        <begin position="751"/>
        <end position="787"/>
    </location>
</feature>
<dbReference type="SMART" id="SM00108">
    <property type="entry name" value="B_lectin"/>
    <property type="match status" value="1"/>
</dbReference>
<evidence type="ECO:0000256" key="18">
    <source>
        <dbReference type="PROSITE-ProRule" id="PRU10141"/>
    </source>
</evidence>
<evidence type="ECO:0000256" key="12">
    <source>
        <dbReference type="ARBA" id="ARBA00023136"/>
    </source>
</evidence>
<evidence type="ECO:0000256" key="20">
    <source>
        <dbReference type="SAM" id="Phobius"/>
    </source>
</evidence>
<evidence type="ECO:0000256" key="9">
    <source>
        <dbReference type="ARBA" id="ARBA00022777"/>
    </source>
</evidence>
<dbReference type="InterPro" id="IPR011009">
    <property type="entry name" value="Kinase-like_dom_sf"/>
</dbReference>
<feature type="domain" description="Apple" evidence="24">
    <location>
        <begin position="1"/>
        <end position="58"/>
    </location>
</feature>
<dbReference type="InterPro" id="IPR021820">
    <property type="entry name" value="S-locus_recpt_kinase_C"/>
</dbReference>
<keyword evidence="11 20" id="KW-1133">Transmembrane helix</keyword>
<dbReference type="SUPFAM" id="SSF51110">
    <property type="entry name" value="alpha-D-mannose-specific plant lectins"/>
    <property type="match status" value="1"/>
</dbReference>
<comment type="subcellular location">
    <subcellularLocation>
        <location evidence="1">Cell membrane</location>
        <topology evidence="1">Single-pass type I membrane protein</topology>
    </subcellularLocation>
</comment>
<dbReference type="GeneID" id="115732326"/>
<dbReference type="SMART" id="SM00473">
    <property type="entry name" value="PAN_AP"/>
    <property type="match status" value="2"/>
</dbReference>
<name>A0ABM3H3H0_9MYRT</name>
<feature type="binding site" evidence="18">
    <location>
        <position position="1015"/>
    </location>
    <ligand>
        <name>ATP</name>
        <dbReference type="ChEBI" id="CHEBI:30616"/>
    </ligand>
</feature>
<evidence type="ECO:0000313" key="26">
    <source>
        <dbReference type="RefSeq" id="XP_048131118.1"/>
    </source>
</evidence>
<evidence type="ECO:0000256" key="1">
    <source>
        <dbReference type="ARBA" id="ARBA00004251"/>
    </source>
</evidence>
<evidence type="ECO:0000259" key="22">
    <source>
        <dbReference type="PROSITE" id="PS50026"/>
    </source>
</evidence>
<feature type="domain" description="Apple" evidence="24">
    <location>
        <begin position="806"/>
        <end position="889"/>
    </location>
</feature>
<dbReference type="PROSITE" id="PS00107">
    <property type="entry name" value="PROTEIN_KINASE_ATP"/>
    <property type="match status" value="1"/>
</dbReference>
<dbReference type="RefSeq" id="XP_048131118.1">
    <property type="nucleotide sequence ID" value="XM_048275161.1"/>
</dbReference>
<dbReference type="Proteomes" id="UP000827889">
    <property type="component" value="Chromosome 2"/>
</dbReference>
<feature type="domain" description="Protein kinase" evidence="21">
    <location>
        <begin position="987"/>
        <end position="1270"/>
    </location>
</feature>
<evidence type="ECO:0000259" key="23">
    <source>
        <dbReference type="PROSITE" id="PS50927"/>
    </source>
</evidence>
<evidence type="ECO:0000256" key="13">
    <source>
        <dbReference type="ARBA" id="ARBA00023157"/>
    </source>
</evidence>
<evidence type="ECO:0000256" key="19">
    <source>
        <dbReference type="SAM" id="MobiDB-lite"/>
    </source>
</evidence>
<dbReference type="CDD" id="cd00028">
    <property type="entry name" value="B_lectin"/>
    <property type="match status" value="1"/>
</dbReference>
<feature type="domain" description="Protein kinase" evidence="21">
    <location>
        <begin position="128"/>
        <end position="405"/>
    </location>
</feature>
<dbReference type="SUPFAM" id="SSF56112">
    <property type="entry name" value="Protein kinase-like (PK-like)"/>
    <property type="match status" value="2"/>
</dbReference>
<evidence type="ECO:0000256" key="3">
    <source>
        <dbReference type="ARBA" id="ARBA00022475"/>
    </source>
</evidence>
<keyword evidence="13" id="KW-1015">Disulfide bond</keyword>
<keyword evidence="25" id="KW-1185">Reference proteome</keyword>